<dbReference type="GO" id="GO:0008483">
    <property type="term" value="F:transaminase activity"/>
    <property type="evidence" value="ECO:0007669"/>
    <property type="project" value="InterPro"/>
</dbReference>
<accession>A0AA39YC40</accession>
<name>A0AA39YC40_9PEZI</name>
<dbReference type="Gene3D" id="3.40.640.10">
    <property type="entry name" value="Type I PLP-dependent aspartate aminotransferase-like (Major domain)"/>
    <property type="match status" value="1"/>
</dbReference>
<comment type="caution">
    <text evidence="4">The sequence shown here is derived from an EMBL/GenBank/DDBJ whole genome shotgun (WGS) entry which is preliminary data.</text>
</comment>
<dbReference type="PANTHER" id="PTHR43713:SF3">
    <property type="entry name" value="GLUTAMATE-1-SEMIALDEHYDE 2,1-AMINOMUTASE 1, CHLOROPLASTIC-RELATED"/>
    <property type="match status" value="1"/>
</dbReference>
<keyword evidence="2 3" id="KW-0663">Pyridoxal phosphate</keyword>
<dbReference type="InterPro" id="IPR005814">
    <property type="entry name" value="Aminotrans_3"/>
</dbReference>
<comment type="similarity">
    <text evidence="3">Belongs to the class-III pyridoxal-phosphate-dependent aminotransferase family.</text>
</comment>
<keyword evidence="5" id="KW-1185">Reference proteome</keyword>
<evidence type="ECO:0000256" key="3">
    <source>
        <dbReference type="RuleBase" id="RU003560"/>
    </source>
</evidence>
<dbReference type="InterPro" id="IPR015424">
    <property type="entry name" value="PyrdxlP-dep_Trfase"/>
</dbReference>
<keyword evidence="4" id="KW-0808">Transferase</keyword>
<protein>
    <submittedName>
        <fullName evidence="4">Pyridoxal phosphate-dependent transferase</fullName>
    </submittedName>
</protein>
<sequence length="431" mass="46083">MSAPPAHHAAAKAALAAAEARFASTNPLSKAQHELAISSLPGGNTRTLLHTPPFPLTISRGEGTHLYDLDGHKYLDLAGDMSAGLLGHTPLPPIRTALLTALDTIGLSLGGTTTAEARHASAICARFGLDRIRFANSGTEANLYALAAARKFTSRRKVVVFAGGYHGGLLSFPGREAAGNVVDREDFVVGLAKTDGVAAVLMEAVQGAGGVIPGRKEFLLAVREAAREVGAVFILDEVMTSRLAPGGLGRELGLEPDMVTLGKYLGGGFAFGAFGGREEIMAVYDPRREGAMGHSGTFNNNTMAMHAGRAALEEVFTPEVCVEFNQRGDVLRGRLVAAAKGTRMAFTGRGSLIGVHCTEDGMEEILSGGDVEGKERRDLNDLFWFEMLEEGFWIARRGYMALILQTTDEEMDRFVAAVVRFLERHRDIFVI</sequence>
<gene>
    <name evidence="4" type="ORF">B0T16DRAFT_408006</name>
</gene>
<dbReference type="Proteomes" id="UP001174936">
    <property type="component" value="Unassembled WGS sequence"/>
</dbReference>
<dbReference type="Pfam" id="PF00202">
    <property type="entry name" value="Aminotran_3"/>
    <property type="match status" value="2"/>
</dbReference>
<dbReference type="SUPFAM" id="SSF53383">
    <property type="entry name" value="PLP-dependent transferases"/>
    <property type="match status" value="1"/>
</dbReference>
<evidence type="ECO:0000256" key="2">
    <source>
        <dbReference type="ARBA" id="ARBA00022898"/>
    </source>
</evidence>
<evidence type="ECO:0000256" key="1">
    <source>
        <dbReference type="ARBA" id="ARBA00001933"/>
    </source>
</evidence>
<dbReference type="GO" id="GO:0030170">
    <property type="term" value="F:pyridoxal phosphate binding"/>
    <property type="evidence" value="ECO:0007669"/>
    <property type="project" value="InterPro"/>
</dbReference>
<dbReference type="EMBL" id="JAULSV010000003">
    <property type="protein sequence ID" value="KAK0648315.1"/>
    <property type="molecule type" value="Genomic_DNA"/>
</dbReference>
<dbReference type="InterPro" id="IPR015421">
    <property type="entry name" value="PyrdxlP-dep_Trfase_major"/>
</dbReference>
<evidence type="ECO:0000313" key="4">
    <source>
        <dbReference type="EMBL" id="KAK0648315.1"/>
    </source>
</evidence>
<reference evidence="4" key="1">
    <citation type="submission" date="2023-06" db="EMBL/GenBank/DDBJ databases">
        <title>Genome-scale phylogeny and comparative genomics of the fungal order Sordariales.</title>
        <authorList>
            <consortium name="Lawrence Berkeley National Laboratory"/>
            <person name="Hensen N."/>
            <person name="Bonometti L."/>
            <person name="Westerberg I."/>
            <person name="Brannstrom I.O."/>
            <person name="Guillou S."/>
            <person name="Cros-Aarteil S."/>
            <person name="Calhoun S."/>
            <person name="Haridas S."/>
            <person name="Kuo A."/>
            <person name="Mondo S."/>
            <person name="Pangilinan J."/>
            <person name="Riley R."/>
            <person name="Labutti K."/>
            <person name="Andreopoulos B."/>
            <person name="Lipzen A."/>
            <person name="Chen C."/>
            <person name="Yanf M."/>
            <person name="Daum C."/>
            <person name="Ng V."/>
            <person name="Clum A."/>
            <person name="Steindorff A."/>
            <person name="Ohm R."/>
            <person name="Martin F."/>
            <person name="Silar P."/>
            <person name="Natvig D."/>
            <person name="Lalanne C."/>
            <person name="Gautier V."/>
            <person name="Ament-Velasquez S.L."/>
            <person name="Kruys A."/>
            <person name="Hutchinson M.I."/>
            <person name="Powell A.J."/>
            <person name="Barry K."/>
            <person name="Miller A.N."/>
            <person name="Grigoriev I.V."/>
            <person name="Debuchy R."/>
            <person name="Gladieux P."/>
            <person name="Thoren M.H."/>
            <person name="Johannesson H."/>
        </authorList>
    </citation>
    <scope>NUCLEOTIDE SEQUENCE</scope>
    <source>
        <strain evidence="4">SMH2532-1</strain>
    </source>
</reference>
<dbReference type="AlphaFoldDB" id="A0AA39YC40"/>
<organism evidence="4 5">
    <name type="scientific">Cercophora newfieldiana</name>
    <dbReference type="NCBI Taxonomy" id="92897"/>
    <lineage>
        <taxon>Eukaryota</taxon>
        <taxon>Fungi</taxon>
        <taxon>Dikarya</taxon>
        <taxon>Ascomycota</taxon>
        <taxon>Pezizomycotina</taxon>
        <taxon>Sordariomycetes</taxon>
        <taxon>Sordariomycetidae</taxon>
        <taxon>Sordariales</taxon>
        <taxon>Lasiosphaeriaceae</taxon>
        <taxon>Cercophora</taxon>
    </lineage>
</organism>
<evidence type="ECO:0000313" key="5">
    <source>
        <dbReference type="Proteomes" id="UP001174936"/>
    </source>
</evidence>
<dbReference type="Gene3D" id="3.90.1150.10">
    <property type="entry name" value="Aspartate Aminotransferase, domain 1"/>
    <property type="match status" value="1"/>
</dbReference>
<proteinExistence type="inferred from homology"/>
<dbReference type="PANTHER" id="PTHR43713">
    <property type="entry name" value="GLUTAMATE-1-SEMIALDEHYDE 2,1-AMINOMUTASE"/>
    <property type="match status" value="1"/>
</dbReference>
<dbReference type="InterPro" id="IPR015422">
    <property type="entry name" value="PyrdxlP-dep_Trfase_small"/>
</dbReference>
<comment type="cofactor">
    <cofactor evidence="1">
        <name>pyridoxal 5'-phosphate</name>
        <dbReference type="ChEBI" id="CHEBI:597326"/>
    </cofactor>
</comment>